<organism evidence="1 2">
    <name type="scientific">Rhodnius prolixus</name>
    <name type="common">Triatomid bug</name>
    <dbReference type="NCBI Taxonomy" id="13249"/>
    <lineage>
        <taxon>Eukaryota</taxon>
        <taxon>Metazoa</taxon>
        <taxon>Ecdysozoa</taxon>
        <taxon>Arthropoda</taxon>
        <taxon>Hexapoda</taxon>
        <taxon>Insecta</taxon>
        <taxon>Pterygota</taxon>
        <taxon>Neoptera</taxon>
        <taxon>Paraneoptera</taxon>
        <taxon>Hemiptera</taxon>
        <taxon>Heteroptera</taxon>
        <taxon>Panheteroptera</taxon>
        <taxon>Cimicomorpha</taxon>
        <taxon>Reduviidae</taxon>
        <taxon>Triatominae</taxon>
        <taxon>Rhodnius</taxon>
    </lineage>
</organism>
<dbReference type="HOGENOM" id="CLU_2326708_0_0_1"/>
<protein>
    <submittedName>
        <fullName evidence="1">Uncharacterized protein</fullName>
    </submittedName>
</protein>
<dbReference type="Proteomes" id="UP000015103">
    <property type="component" value="Unassembled WGS sequence"/>
</dbReference>
<name>T1HZC0_RHOPR</name>
<dbReference type="InParanoid" id="T1HZC0"/>
<evidence type="ECO:0000313" key="1">
    <source>
        <dbReference type="EnsemblMetazoa" id="RPRC009390-PA"/>
    </source>
</evidence>
<reference evidence="1" key="1">
    <citation type="submission" date="2015-05" db="UniProtKB">
        <authorList>
            <consortium name="EnsemblMetazoa"/>
        </authorList>
    </citation>
    <scope>IDENTIFICATION</scope>
</reference>
<sequence length="99" mass="10917">MPAKRKIPQSRLTLRKVVTDFLIFIMVPVTLLLPGSIFLKTIVQALAAGLTPEATVVSMVLIIFTGSFLSYVLPTYLVWVVDRAEQYEVLNVPSGPLPC</sequence>
<keyword evidence="2" id="KW-1185">Reference proteome</keyword>
<dbReference type="AlphaFoldDB" id="T1HZC0"/>
<dbReference type="VEuPathDB" id="VectorBase:RPRC009390"/>
<dbReference type="EMBL" id="ACPB03018730">
    <property type="status" value="NOT_ANNOTATED_CDS"/>
    <property type="molecule type" value="Genomic_DNA"/>
</dbReference>
<dbReference type="EnsemblMetazoa" id="RPRC009390-RA">
    <property type="protein sequence ID" value="RPRC009390-PA"/>
    <property type="gene ID" value="RPRC009390"/>
</dbReference>
<proteinExistence type="predicted"/>
<accession>T1HZC0</accession>
<evidence type="ECO:0000313" key="2">
    <source>
        <dbReference type="Proteomes" id="UP000015103"/>
    </source>
</evidence>